<dbReference type="SUPFAM" id="SSF46565">
    <property type="entry name" value="Chaperone J-domain"/>
    <property type="match status" value="1"/>
</dbReference>
<gene>
    <name evidence="3" type="ORF">FA09DRAFT_325449</name>
</gene>
<dbReference type="Gene3D" id="1.10.287.110">
    <property type="entry name" value="DnaJ domain"/>
    <property type="match status" value="1"/>
</dbReference>
<dbReference type="Pfam" id="PF00226">
    <property type="entry name" value="DnaJ"/>
    <property type="match status" value="1"/>
</dbReference>
<evidence type="ECO:0000313" key="3">
    <source>
        <dbReference type="EMBL" id="PWN98240.1"/>
    </source>
</evidence>
<feature type="region of interest" description="Disordered" evidence="1">
    <location>
        <begin position="77"/>
        <end position="104"/>
    </location>
</feature>
<feature type="region of interest" description="Disordered" evidence="1">
    <location>
        <begin position="258"/>
        <end position="291"/>
    </location>
</feature>
<dbReference type="GeneID" id="37268712"/>
<dbReference type="PANTHER" id="PTHR44924:SF1">
    <property type="entry name" value="DNAJ SUBFAMILY A MEMBER 2"/>
    <property type="match status" value="1"/>
</dbReference>
<dbReference type="AlphaFoldDB" id="A0A316Z8X9"/>
<dbReference type="PROSITE" id="PS50076">
    <property type="entry name" value="DNAJ_2"/>
    <property type="match status" value="1"/>
</dbReference>
<evidence type="ECO:0000256" key="1">
    <source>
        <dbReference type="SAM" id="MobiDB-lite"/>
    </source>
</evidence>
<dbReference type="STRING" id="58919.A0A316Z8X9"/>
<feature type="compositionally biased region" description="Basic and acidic residues" evidence="1">
    <location>
        <begin position="93"/>
        <end position="104"/>
    </location>
</feature>
<dbReference type="InterPro" id="IPR036869">
    <property type="entry name" value="J_dom_sf"/>
</dbReference>
<dbReference type="RefSeq" id="XP_025598519.1">
    <property type="nucleotide sequence ID" value="XM_025741168.1"/>
</dbReference>
<dbReference type="PROSITE" id="PS00636">
    <property type="entry name" value="DNAJ_1"/>
    <property type="match status" value="1"/>
</dbReference>
<accession>A0A316Z8X9</accession>
<feature type="compositionally biased region" description="Basic and acidic residues" evidence="1">
    <location>
        <begin position="260"/>
        <end position="291"/>
    </location>
</feature>
<dbReference type="Proteomes" id="UP000245946">
    <property type="component" value="Unassembled WGS sequence"/>
</dbReference>
<evidence type="ECO:0000313" key="4">
    <source>
        <dbReference type="Proteomes" id="UP000245946"/>
    </source>
</evidence>
<sequence>MSSSLLLPTRVREPAYVAITCPYPQCRASLEYLPPAPAQLAALPAAETTFKATCATCAQRFEPPGAARVLREARAAGGGAGAAGKQLKNKRRIGTDERPLDTEMSRDLAPQAPRRRKLTGELYSYDILGLPPSCTPDEIKKAYRKLAIKLHPDKNPNDPEGEERFKRLATAYSVLSDPELRHKYNEFGISTPGLVPEDGFVDPEEVFGSLFGGARFNDIIGTISIGRDMKEALQQDSEELEKQASEGEAGAANGAAIEGAGKKEELSPEAKAAKEAKEKARDEERAKQREERVRKLAETLIRKLSVFTESVRNAQDEQLERQIADSFKEITRIEAEELKTESYGVELLHAVGFIYSGKAKHYLASTGMLWGIGGLYHSASSQMHILRETVTTVRAALELKSVFEELAKAEESGLSEERRKELEDQAASKGMRALFKGAKLEVESVVREVCDSVLFDQTVSKSTQRLRATALGIVGSVYCAVEANAEDKDAEYVRIDTKQQEQEKR</sequence>
<dbReference type="InterPro" id="IPR018253">
    <property type="entry name" value="DnaJ_domain_CS"/>
</dbReference>
<dbReference type="SMART" id="SM00271">
    <property type="entry name" value="DnaJ"/>
    <property type="match status" value="1"/>
</dbReference>
<organism evidence="3 4">
    <name type="scientific">Tilletiopsis washingtonensis</name>
    <dbReference type="NCBI Taxonomy" id="58919"/>
    <lineage>
        <taxon>Eukaryota</taxon>
        <taxon>Fungi</taxon>
        <taxon>Dikarya</taxon>
        <taxon>Basidiomycota</taxon>
        <taxon>Ustilaginomycotina</taxon>
        <taxon>Exobasidiomycetes</taxon>
        <taxon>Entylomatales</taxon>
        <taxon>Entylomatales incertae sedis</taxon>
        <taxon>Tilletiopsis</taxon>
    </lineage>
</organism>
<dbReference type="PANTHER" id="PTHR44924">
    <property type="entry name" value="DNAJ SUBFAMILY A MEMBER 2"/>
    <property type="match status" value="1"/>
</dbReference>
<proteinExistence type="predicted"/>
<dbReference type="OrthoDB" id="552049at2759"/>
<dbReference type="CDD" id="cd06257">
    <property type="entry name" value="DnaJ"/>
    <property type="match status" value="1"/>
</dbReference>
<dbReference type="InterPro" id="IPR026894">
    <property type="entry name" value="DnaJ_X"/>
</dbReference>
<dbReference type="PRINTS" id="PR00625">
    <property type="entry name" value="JDOMAIN"/>
</dbReference>
<keyword evidence="4" id="KW-1185">Reference proteome</keyword>
<name>A0A316Z8X9_9BASI</name>
<protein>
    <submittedName>
        <fullName evidence="3">DnaJ-domain-containing protein</fullName>
    </submittedName>
</protein>
<feature type="domain" description="J" evidence="2">
    <location>
        <begin position="123"/>
        <end position="188"/>
    </location>
</feature>
<reference evidence="3 4" key="1">
    <citation type="journal article" date="2018" name="Mol. Biol. Evol.">
        <title>Broad Genomic Sampling Reveals a Smut Pathogenic Ancestry of the Fungal Clade Ustilaginomycotina.</title>
        <authorList>
            <person name="Kijpornyongpan T."/>
            <person name="Mondo S.J."/>
            <person name="Barry K."/>
            <person name="Sandor L."/>
            <person name="Lee J."/>
            <person name="Lipzen A."/>
            <person name="Pangilinan J."/>
            <person name="LaButti K."/>
            <person name="Hainaut M."/>
            <person name="Henrissat B."/>
            <person name="Grigoriev I.V."/>
            <person name="Spatafora J.W."/>
            <person name="Aime M.C."/>
        </authorList>
    </citation>
    <scope>NUCLEOTIDE SEQUENCE [LARGE SCALE GENOMIC DNA]</scope>
    <source>
        <strain evidence="3 4">MCA 4186</strain>
    </source>
</reference>
<evidence type="ECO:0000259" key="2">
    <source>
        <dbReference type="PROSITE" id="PS50076"/>
    </source>
</evidence>
<dbReference type="Pfam" id="PF14308">
    <property type="entry name" value="DnaJ-X"/>
    <property type="match status" value="1"/>
</dbReference>
<dbReference type="InterPro" id="IPR001623">
    <property type="entry name" value="DnaJ_domain"/>
</dbReference>
<dbReference type="EMBL" id="KZ819292">
    <property type="protein sequence ID" value="PWN98240.1"/>
    <property type="molecule type" value="Genomic_DNA"/>
</dbReference>